<keyword evidence="3" id="KW-1185">Reference proteome</keyword>
<accession>A0A062U014</accession>
<evidence type="ECO:0000313" key="3">
    <source>
        <dbReference type="Proteomes" id="UP000027037"/>
    </source>
</evidence>
<evidence type="ECO:0000256" key="1">
    <source>
        <dbReference type="SAM" id="Phobius"/>
    </source>
</evidence>
<comment type="caution">
    <text evidence="2">The sequence shown here is derived from an EMBL/GenBank/DDBJ whole genome shotgun (WGS) entry which is preliminary data.</text>
</comment>
<proteinExistence type="predicted"/>
<name>A0A062U014_9PROT</name>
<organism evidence="2 3">
    <name type="scientific">Hyphomonas beringensis</name>
    <dbReference type="NCBI Taxonomy" id="1280946"/>
    <lineage>
        <taxon>Bacteria</taxon>
        <taxon>Pseudomonadati</taxon>
        <taxon>Pseudomonadota</taxon>
        <taxon>Alphaproteobacteria</taxon>
        <taxon>Hyphomonadales</taxon>
        <taxon>Hyphomonadaceae</taxon>
        <taxon>Hyphomonas</taxon>
    </lineage>
</organism>
<feature type="transmembrane region" description="Helical" evidence="1">
    <location>
        <begin position="21"/>
        <end position="43"/>
    </location>
</feature>
<dbReference type="Proteomes" id="UP000027037">
    <property type="component" value="Unassembled WGS sequence"/>
</dbReference>
<evidence type="ECO:0000313" key="2">
    <source>
        <dbReference type="EMBL" id="KCZ53641.1"/>
    </source>
</evidence>
<dbReference type="RefSeq" id="WP_034797406.1">
    <property type="nucleotide sequence ID" value="NZ_AWFF01000049.1"/>
</dbReference>
<sequence>MTENKTVRRHWERPPLPAGHQGGGVIGGWLLICLGITIVIYASSFELEGLGLAMFGIGLSGLGFLSITISLILREIRRIAFEAALRSGEVEIEERAPRKFLGK</sequence>
<gene>
    <name evidence="2" type="ORF">HY29_16610</name>
</gene>
<feature type="transmembrane region" description="Helical" evidence="1">
    <location>
        <begin position="49"/>
        <end position="73"/>
    </location>
</feature>
<keyword evidence="1" id="KW-0812">Transmembrane</keyword>
<dbReference type="STRING" id="1280946.HY29_16610"/>
<dbReference type="EMBL" id="AWFF01000049">
    <property type="protein sequence ID" value="KCZ53641.1"/>
    <property type="molecule type" value="Genomic_DNA"/>
</dbReference>
<protein>
    <submittedName>
        <fullName evidence="2">Uncharacterized protein</fullName>
    </submittedName>
</protein>
<dbReference type="AlphaFoldDB" id="A0A062U014"/>
<keyword evidence="1" id="KW-0472">Membrane</keyword>
<reference evidence="2 3" key="1">
    <citation type="journal article" date="2014" name="Antonie Van Leeuwenhoek">
        <title>Hyphomonas beringensis sp. nov. and Hyphomonas chukchiensis sp. nov., isolated from surface seawater of the Bering Sea and Chukchi Sea.</title>
        <authorList>
            <person name="Li C."/>
            <person name="Lai Q."/>
            <person name="Li G."/>
            <person name="Dong C."/>
            <person name="Wang J."/>
            <person name="Liao Y."/>
            <person name="Shao Z."/>
        </authorList>
    </citation>
    <scope>NUCLEOTIDE SEQUENCE [LARGE SCALE GENOMIC DNA]</scope>
    <source>
        <strain evidence="2 3">25B14_1</strain>
    </source>
</reference>
<keyword evidence="1" id="KW-1133">Transmembrane helix</keyword>